<dbReference type="PANTHER" id="PTHR11527">
    <property type="entry name" value="HEAT-SHOCK PROTEIN 20 FAMILY MEMBER"/>
    <property type="match status" value="1"/>
</dbReference>
<evidence type="ECO:0000259" key="3">
    <source>
        <dbReference type="PROSITE" id="PS01031"/>
    </source>
</evidence>
<dbReference type="InterPro" id="IPR031107">
    <property type="entry name" value="Small_HSP"/>
</dbReference>
<dbReference type="RefSeq" id="WP_107545006.1">
    <property type="nucleotide sequence ID" value="NZ_PZFQ01000016.1"/>
</dbReference>
<dbReference type="Proteomes" id="UP000241960">
    <property type="component" value="Unassembled WGS sequence"/>
</dbReference>
<accession>A0A9Q6HPQ2</accession>
<comment type="similarity">
    <text evidence="1 2">Belongs to the small heat shock protein (HSP20) family.</text>
</comment>
<feature type="domain" description="SHSP" evidence="3">
    <location>
        <begin position="31"/>
        <end position="144"/>
    </location>
</feature>
<dbReference type="AlphaFoldDB" id="A0A9Q6HPQ2"/>
<evidence type="ECO:0000313" key="5">
    <source>
        <dbReference type="Proteomes" id="UP000241960"/>
    </source>
</evidence>
<organism evidence="4 5">
    <name type="scientific">Staphylococcus succinus</name>
    <dbReference type="NCBI Taxonomy" id="61015"/>
    <lineage>
        <taxon>Bacteria</taxon>
        <taxon>Bacillati</taxon>
        <taxon>Bacillota</taxon>
        <taxon>Bacilli</taxon>
        <taxon>Bacillales</taxon>
        <taxon>Staphylococcaceae</taxon>
        <taxon>Staphylococcus</taxon>
    </lineage>
</organism>
<evidence type="ECO:0000313" key="4">
    <source>
        <dbReference type="EMBL" id="PTI75871.1"/>
    </source>
</evidence>
<sequence>MTFEKKPFNNPLFDVNPSDLFKDFGRQFFEQFPGNSSIKADVKELDDQYVVEAELPGFEKRNITLEFEKNILTIEGKQATENKSEDDNGQVIHQERSFNDVKRQFTFNNVDENAIQAAYDKGVLNVRLPKKSINDESKTNIQID</sequence>
<dbReference type="Pfam" id="PF00011">
    <property type="entry name" value="HSP20"/>
    <property type="match status" value="1"/>
</dbReference>
<dbReference type="PROSITE" id="PS01031">
    <property type="entry name" value="SHSP"/>
    <property type="match status" value="1"/>
</dbReference>
<dbReference type="EMBL" id="PZFQ01000016">
    <property type="protein sequence ID" value="PTI75871.1"/>
    <property type="molecule type" value="Genomic_DNA"/>
</dbReference>
<dbReference type="SUPFAM" id="SSF49764">
    <property type="entry name" value="HSP20-like chaperones"/>
    <property type="match status" value="1"/>
</dbReference>
<evidence type="ECO:0000256" key="1">
    <source>
        <dbReference type="PROSITE-ProRule" id="PRU00285"/>
    </source>
</evidence>
<reference evidence="4 5" key="1">
    <citation type="journal article" date="2016" name="Front. Microbiol.">
        <title>Comprehensive Phylogenetic Analysis of Bovine Non-aureus Staphylococci Species Based on Whole-Genome Sequencing.</title>
        <authorList>
            <person name="Naushad S."/>
            <person name="Barkema H.W."/>
            <person name="Luby C."/>
            <person name="Condas L.A."/>
            <person name="Nobrega D.B."/>
            <person name="Carson D.A."/>
            <person name="De Buck J."/>
        </authorList>
    </citation>
    <scope>NUCLEOTIDE SEQUENCE [LARGE SCALE GENOMIC DNA]</scope>
    <source>
        <strain evidence="4 5">SNUC 1231</strain>
    </source>
</reference>
<dbReference type="Gene3D" id="2.60.40.790">
    <property type="match status" value="1"/>
</dbReference>
<comment type="caution">
    <text evidence="4">The sequence shown here is derived from an EMBL/GenBank/DDBJ whole genome shotgun (WGS) entry which is preliminary data.</text>
</comment>
<gene>
    <name evidence="4" type="ORF">BU058_06385</name>
</gene>
<name>A0A9Q6HPQ2_9STAP</name>
<dbReference type="CDD" id="cd06471">
    <property type="entry name" value="ACD_LpsHSP_like"/>
    <property type="match status" value="1"/>
</dbReference>
<dbReference type="InterPro" id="IPR008978">
    <property type="entry name" value="HSP20-like_chaperone"/>
</dbReference>
<evidence type="ECO:0000256" key="2">
    <source>
        <dbReference type="RuleBase" id="RU003616"/>
    </source>
</evidence>
<protein>
    <submittedName>
        <fullName evidence="4">Heat-shock protein</fullName>
    </submittedName>
</protein>
<dbReference type="InterPro" id="IPR002068">
    <property type="entry name" value="A-crystallin/Hsp20_dom"/>
</dbReference>
<proteinExistence type="inferred from homology"/>